<organism evidence="1 2">
    <name type="scientific">Candidatus Alloenteromonas pullistercoris</name>
    <dbReference type="NCBI Taxonomy" id="2840785"/>
    <lineage>
        <taxon>Bacteria</taxon>
        <taxon>Bacillati</taxon>
        <taxon>Bacillota</taxon>
        <taxon>Bacillota incertae sedis</taxon>
        <taxon>Candidatus Alloenteromonas</taxon>
    </lineage>
</organism>
<reference evidence="1" key="2">
    <citation type="journal article" date="2021" name="PeerJ">
        <title>Extensive microbial diversity within the chicken gut microbiome revealed by metagenomics and culture.</title>
        <authorList>
            <person name="Gilroy R."/>
            <person name="Ravi A."/>
            <person name="Getino M."/>
            <person name="Pursley I."/>
            <person name="Horton D.L."/>
            <person name="Alikhan N.F."/>
            <person name="Baker D."/>
            <person name="Gharbi K."/>
            <person name="Hall N."/>
            <person name="Watson M."/>
            <person name="Adriaenssens E.M."/>
            <person name="Foster-Nyarko E."/>
            <person name="Jarju S."/>
            <person name="Secka A."/>
            <person name="Antonio M."/>
            <person name="Oren A."/>
            <person name="Chaudhuri R.R."/>
            <person name="La Ragione R."/>
            <person name="Hildebrand F."/>
            <person name="Pallen M.J."/>
        </authorList>
    </citation>
    <scope>NUCLEOTIDE SEQUENCE</scope>
    <source>
        <strain evidence="1">17113</strain>
    </source>
</reference>
<reference evidence="1" key="1">
    <citation type="submission" date="2020-10" db="EMBL/GenBank/DDBJ databases">
        <authorList>
            <person name="Gilroy R."/>
        </authorList>
    </citation>
    <scope>NUCLEOTIDE SEQUENCE</scope>
    <source>
        <strain evidence="1">17113</strain>
    </source>
</reference>
<protein>
    <submittedName>
        <fullName evidence="1">Uncharacterized protein</fullName>
    </submittedName>
</protein>
<comment type="caution">
    <text evidence="1">The sequence shown here is derived from an EMBL/GenBank/DDBJ whole genome shotgun (WGS) entry which is preliminary data.</text>
</comment>
<accession>A0A9D9DHM3</accession>
<dbReference type="EMBL" id="JADINA010000039">
    <property type="protein sequence ID" value="MBO8426885.1"/>
    <property type="molecule type" value="Genomic_DNA"/>
</dbReference>
<evidence type="ECO:0000313" key="1">
    <source>
        <dbReference type="EMBL" id="MBO8426885.1"/>
    </source>
</evidence>
<evidence type="ECO:0000313" key="2">
    <source>
        <dbReference type="Proteomes" id="UP000823634"/>
    </source>
</evidence>
<sequence>MKGKFSKSLILLCLPPLSCLGALGVATYAWFSSFRSAEANVNSIRVEAPGFDEYGLYCLSINKPAGAEVYSGYPDYASLDDGSKASRISGNGDFIEITDGSEAALMEDMFPLSCFTFALFLGESDFTSFQIGIETSSSPSASNYVEVIRGGQATYERVVLAGAIDVYSKTIPLAEGEYAPGALNLSESTIAKVNSFITTEMGALGSYPNVTREDRFAFSQSEEQEPVSSSPYRLNRALTDDVITQGADYLVLFTVEFSDLPSTHMSPLSNVEGGIEGASYWRYDESSNLSTAYQGLSFVIDSVSVVGGFLNEGGSI</sequence>
<dbReference type="AlphaFoldDB" id="A0A9D9DHM3"/>
<name>A0A9D9DHM3_9FIRM</name>
<dbReference type="Proteomes" id="UP000823634">
    <property type="component" value="Unassembled WGS sequence"/>
</dbReference>
<proteinExistence type="predicted"/>
<gene>
    <name evidence="1" type="ORF">IAC61_06220</name>
</gene>